<keyword evidence="3" id="KW-0547">Nucleotide-binding</keyword>
<dbReference type="PANTHER" id="PTHR43335">
    <property type="entry name" value="ABC TRANSPORTER, ATP-BINDING PROTEIN"/>
    <property type="match status" value="1"/>
</dbReference>
<dbReference type="CDD" id="cd03230">
    <property type="entry name" value="ABC_DR_subfamily_A"/>
    <property type="match status" value="1"/>
</dbReference>
<comment type="similarity">
    <text evidence="1">Belongs to the ABC transporter superfamily.</text>
</comment>
<keyword evidence="2" id="KW-0813">Transport</keyword>
<dbReference type="EMBL" id="MFSY01000093">
    <property type="protein sequence ID" value="OGI45148.1"/>
    <property type="molecule type" value="Genomic_DNA"/>
</dbReference>
<dbReference type="PANTHER" id="PTHR43335:SF4">
    <property type="entry name" value="ABC TRANSPORTER, ATP-BINDING PROTEIN"/>
    <property type="match status" value="1"/>
</dbReference>
<dbReference type="AlphaFoldDB" id="A0A1F6TJ86"/>
<sequence length="317" mass="34435">MSGAILAEIKNISRYYGEIAAVRDVSFTIRQGEVLGFLGPNGAGKTTTMQIISGNLAPNTGRVLIAGHDLLEDPRAAKAALGYLPESPPLYRELTVDEYLDYCAALNRLPRAGRRAAREAAKEKCGLHDAGRRLIGNLSKGFQQRVGVAQAIIHMPPLVILDEPTVGLDPIQIREIRALIRELGKEHGVILSTHILPEVQEVCDTVQIIHRGELVLNESIAGLARHMKSASLTVAFHHPPGHEVLARIPGVTEVRAERDGRLHLFHDAGRDPTEEIIRLASQHGWGLHEIRPGRVSLEQVFVELTSREGAAAAAAAS</sequence>
<dbReference type="STRING" id="1817764.A2637_05300"/>
<evidence type="ECO:0000256" key="1">
    <source>
        <dbReference type="ARBA" id="ARBA00005417"/>
    </source>
</evidence>
<dbReference type="InterPro" id="IPR003439">
    <property type="entry name" value="ABC_transporter-like_ATP-bd"/>
</dbReference>
<comment type="caution">
    <text evidence="6">The sequence shown here is derived from an EMBL/GenBank/DDBJ whole genome shotgun (WGS) entry which is preliminary data.</text>
</comment>
<dbReference type="InterPro" id="IPR003593">
    <property type="entry name" value="AAA+_ATPase"/>
</dbReference>
<evidence type="ECO:0000259" key="5">
    <source>
        <dbReference type="PROSITE" id="PS50893"/>
    </source>
</evidence>
<proteinExistence type="inferred from homology"/>
<keyword evidence="4 6" id="KW-0067">ATP-binding</keyword>
<feature type="domain" description="ABC transporter" evidence="5">
    <location>
        <begin position="7"/>
        <end position="236"/>
    </location>
</feature>
<dbReference type="Gene3D" id="3.40.50.300">
    <property type="entry name" value="P-loop containing nucleotide triphosphate hydrolases"/>
    <property type="match status" value="1"/>
</dbReference>
<protein>
    <submittedName>
        <fullName evidence="6">ABC transporter ATP-binding protein</fullName>
    </submittedName>
</protein>
<dbReference type="GO" id="GO:0005524">
    <property type="term" value="F:ATP binding"/>
    <property type="evidence" value="ECO:0007669"/>
    <property type="project" value="UniProtKB-KW"/>
</dbReference>
<dbReference type="Proteomes" id="UP000179360">
    <property type="component" value="Unassembled WGS sequence"/>
</dbReference>
<dbReference type="SUPFAM" id="SSF52540">
    <property type="entry name" value="P-loop containing nucleoside triphosphate hydrolases"/>
    <property type="match status" value="1"/>
</dbReference>
<reference evidence="6 7" key="1">
    <citation type="journal article" date="2016" name="Nat. Commun.">
        <title>Thousands of microbial genomes shed light on interconnected biogeochemical processes in an aquifer system.</title>
        <authorList>
            <person name="Anantharaman K."/>
            <person name="Brown C.T."/>
            <person name="Hug L.A."/>
            <person name="Sharon I."/>
            <person name="Castelle C.J."/>
            <person name="Probst A.J."/>
            <person name="Thomas B.C."/>
            <person name="Singh A."/>
            <person name="Wilkins M.J."/>
            <person name="Karaoz U."/>
            <person name="Brodie E.L."/>
            <person name="Williams K.H."/>
            <person name="Hubbard S.S."/>
            <person name="Banfield J.F."/>
        </authorList>
    </citation>
    <scope>NUCLEOTIDE SEQUENCE [LARGE SCALE GENOMIC DNA]</scope>
</reference>
<name>A0A1F6TJ86_9PROT</name>
<evidence type="ECO:0000313" key="7">
    <source>
        <dbReference type="Proteomes" id="UP000179360"/>
    </source>
</evidence>
<dbReference type="SMART" id="SM00382">
    <property type="entry name" value="AAA"/>
    <property type="match status" value="1"/>
</dbReference>
<evidence type="ECO:0000256" key="4">
    <source>
        <dbReference type="ARBA" id="ARBA00022840"/>
    </source>
</evidence>
<dbReference type="GO" id="GO:0016887">
    <property type="term" value="F:ATP hydrolysis activity"/>
    <property type="evidence" value="ECO:0007669"/>
    <property type="project" value="InterPro"/>
</dbReference>
<evidence type="ECO:0000256" key="2">
    <source>
        <dbReference type="ARBA" id="ARBA00022448"/>
    </source>
</evidence>
<accession>A0A1F6TJ86</accession>
<dbReference type="Pfam" id="PF00005">
    <property type="entry name" value="ABC_tran"/>
    <property type="match status" value="1"/>
</dbReference>
<dbReference type="PROSITE" id="PS50893">
    <property type="entry name" value="ABC_TRANSPORTER_2"/>
    <property type="match status" value="1"/>
</dbReference>
<dbReference type="InterPro" id="IPR027417">
    <property type="entry name" value="P-loop_NTPase"/>
</dbReference>
<organism evidence="6 7">
    <name type="scientific">Candidatus Muproteobacteria bacterium RIFCSPHIGHO2_01_FULL_65_16</name>
    <dbReference type="NCBI Taxonomy" id="1817764"/>
    <lineage>
        <taxon>Bacteria</taxon>
        <taxon>Pseudomonadati</taxon>
        <taxon>Pseudomonadota</taxon>
        <taxon>Candidatus Muproteobacteria</taxon>
    </lineage>
</organism>
<gene>
    <name evidence="6" type="ORF">A2637_05300</name>
</gene>
<evidence type="ECO:0000313" key="6">
    <source>
        <dbReference type="EMBL" id="OGI45148.1"/>
    </source>
</evidence>
<evidence type="ECO:0000256" key="3">
    <source>
        <dbReference type="ARBA" id="ARBA00022741"/>
    </source>
</evidence>